<evidence type="ECO:0000256" key="1">
    <source>
        <dbReference type="SAM" id="MobiDB-lite"/>
    </source>
</evidence>
<name>A0A132A3H6_SARSC</name>
<proteinExistence type="predicted"/>
<protein>
    <recommendedName>
        <fullName evidence="8">Transmembrane protein</fullName>
    </recommendedName>
</protein>
<reference evidence="5" key="4">
    <citation type="submission" date="2022-06" db="UniProtKB">
        <authorList>
            <consortium name="EnsemblMetazoa"/>
        </authorList>
    </citation>
    <scope>IDENTIFICATION</scope>
</reference>
<dbReference type="VEuPathDB" id="VectorBase:SSCA004990"/>
<feature type="transmembrane region" description="Helical" evidence="2">
    <location>
        <begin position="134"/>
        <end position="157"/>
    </location>
</feature>
<feature type="transmembrane region" description="Helical" evidence="2">
    <location>
        <begin position="98"/>
        <end position="122"/>
    </location>
</feature>
<reference evidence="6" key="2">
    <citation type="journal article" date="2020" name="PLoS Negl. Trop. Dis.">
        <title>High-quality nuclear genome for Sarcoptes scabiei-A critical resource for a neglected parasite.</title>
        <authorList>
            <person name="Korhonen P.K."/>
            <person name="Gasser R.B."/>
            <person name="Ma G."/>
            <person name="Wang T."/>
            <person name="Stroehlein A.J."/>
            <person name="Young N.D."/>
            <person name="Ang C.S."/>
            <person name="Fernando D.D."/>
            <person name="Lu H.C."/>
            <person name="Taylor S."/>
            <person name="Reynolds S.L."/>
            <person name="Mofiz E."/>
            <person name="Najaraj S.H."/>
            <person name="Gowda H."/>
            <person name="Madugundu A."/>
            <person name="Renuse S."/>
            <person name="Holt D."/>
            <person name="Pandey A."/>
            <person name="Papenfuss A.T."/>
            <person name="Fischer K."/>
        </authorList>
    </citation>
    <scope>NUCLEOTIDE SEQUENCE [LARGE SCALE GENOMIC DNA]</scope>
</reference>
<dbReference type="EMBL" id="WVUK01000056">
    <property type="protein sequence ID" value="KAF7492183.1"/>
    <property type="molecule type" value="Genomic_DNA"/>
</dbReference>
<dbReference type="OrthoDB" id="6515706at2759"/>
<sequence length="227" mass="26670">MDSNFAEESTSLTPKQKPYSHQHLPLHQQEPYQQQQQHRTQSPRLLLQSNRDRRMRLIRLGLTYYIAWFLMILFALLVPPYLLYFINEQECWDSRQSIIIISIVLSALTSIISFILLCIQFLTVNKTNQCRQNYCQLSFIILTLLFVLNFLLAIYVFNMFTCYFDPTKSDSIELSDSDWFNQLAIRYDLKIAAVLHLLCSVLAFYTAIGFAIIRNNFKYALRAAINN</sequence>
<keyword evidence="6" id="KW-1185">Reference proteome</keyword>
<keyword evidence="2" id="KW-0472">Membrane</keyword>
<feature type="transmembrane region" description="Helical" evidence="2">
    <location>
        <begin position="191"/>
        <end position="213"/>
    </location>
</feature>
<evidence type="ECO:0000313" key="5">
    <source>
        <dbReference type="EnsemblMetazoa" id="KAF7492183.1"/>
    </source>
</evidence>
<dbReference type="Proteomes" id="UP000616769">
    <property type="component" value="Unassembled WGS sequence"/>
</dbReference>
<keyword evidence="2" id="KW-0812">Transmembrane</keyword>
<reference evidence="4 7" key="1">
    <citation type="journal article" date="2015" name="Parasit. Vectors">
        <title>Draft genome of the scabies mite.</title>
        <authorList>
            <person name="Rider S.D.Jr."/>
            <person name="Morgan M.S."/>
            <person name="Arlian L.G."/>
        </authorList>
    </citation>
    <scope>NUCLEOTIDE SEQUENCE [LARGE SCALE GENOMIC DNA]</scope>
    <source>
        <strain evidence="4">Arlian Lab</strain>
    </source>
</reference>
<evidence type="ECO:0000313" key="3">
    <source>
        <dbReference type="EMBL" id="KAF7492183.1"/>
    </source>
</evidence>
<organism evidence="4 7">
    <name type="scientific">Sarcoptes scabiei</name>
    <name type="common">Itch mite</name>
    <name type="synonym">Acarus scabiei</name>
    <dbReference type="NCBI Taxonomy" id="52283"/>
    <lineage>
        <taxon>Eukaryota</taxon>
        <taxon>Metazoa</taxon>
        <taxon>Ecdysozoa</taxon>
        <taxon>Arthropoda</taxon>
        <taxon>Chelicerata</taxon>
        <taxon>Arachnida</taxon>
        <taxon>Acari</taxon>
        <taxon>Acariformes</taxon>
        <taxon>Sarcoptiformes</taxon>
        <taxon>Astigmata</taxon>
        <taxon>Psoroptidia</taxon>
        <taxon>Sarcoptoidea</taxon>
        <taxon>Sarcoptidae</taxon>
        <taxon>Sarcoptinae</taxon>
        <taxon>Sarcoptes</taxon>
    </lineage>
</organism>
<evidence type="ECO:0000256" key="2">
    <source>
        <dbReference type="SAM" id="Phobius"/>
    </source>
</evidence>
<dbReference type="AlphaFoldDB" id="A0A132A3H6"/>
<gene>
    <name evidence="4" type="ORF">QR98_0039760</name>
    <name evidence="3" type="ORF">SSS_2805</name>
</gene>
<accession>A0A132A3H6</accession>
<evidence type="ECO:0000313" key="7">
    <source>
        <dbReference type="Proteomes" id="UP000616769"/>
    </source>
</evidence>
<feature type="compositionally biased region" description="Polar residues" evidence="1">
    <location>
        <begin position="1"/>
        <end position="14"/>
    </location>
</feature>
<evidence type="ECO:0008006" key="8">
    <source>
        <dbReference type="Google" id="ProtNLM"/>
    </source>
</evidence>
<dbReference type="EnsemblMetazoa" id="SSS_2805s_mrna">
    <property type="protein sequence ID" value="KAF7492183.1"/>
    <property type="gene ID" value="SSS_2805"/>
</dbReference>
<dbReference type="Proteomes" id="UP000070412">
    <property type="component" value="Unassembled WGS sequence"/>
</dbReference>
<dbReference type="EMBL" id="JXLN01010333">
    <property type="protein sequence ID" value="KPM05511.1"/>
    <property type="molecule type" value="Genomic_DNA"/>
</dbReference>
<keyword evidence="2" id="KW-1133">Transmembrane helix</keyword>
<reference evidence="3" key="3">
    <citation type="submission" date="2020-01" db="EMBL/GenBank/DDBJ databases">
        <authorList>
            <person name="Korhonen P.K.K."/>
            <person name="Guangxu M.G."/>
            <person name="Wang T.W."/>
            <person name="Stroehlein A.J.S."/>
            <person name="Young N.D."/>
            <person name="Ang C.-S.A."/>
            <person name="Fernando D.W.F."/>
            <person name="Lu H.L."/>
            <person name="Taylor S.T."/>
            <person name="Ehtesham M.E.M."/>
            <person name="Najaraj S.H.N."/>
            <person name="Harsha G.H.G."/>
            <person name="Madugundu A.M."/>
            <person name="Renuse S.R."/>
            <person name="Holt D.H."/>
            <person name="Pandey A.P."/>
            <person name="Papenfuss A.P."/>
            <person name="Gasser R.B.G."/>
            <person name="Fischer K.F."/>
        </authorList>
    </citation>
    <scope>NUCLEOTIDE SEQUENCE</scope>
    <source>
        <strain evidence="3">SSS_KF_BRIS2020</strain>
    </source>
</reference>
<feature type="transmembrane region" description="Helical" evidence="2">
    <location>
        <begin position="62"/>
        <end position="86"/>
    </location>
</feature>
<evidence type="ECO:0000313" key="4">
    <source>
        <dbReference type="EMBL" id="KPM05511.1"/>
    </source>
</evidence>
<feature type="region of interest" description="Disordered" evidence="1">
    <location>
        <begin position="1"/>
        <end position="23"/>
    </location>
</feature>
<evidence type="ECO:0000313" key="6">
    <source>
        <dbReference type="Proteomes" id="UP000070412"/>
    </source>
</evidence>